<keyword evidence="2" id="KW-1185">Reference proteome</keyword>
<evidence type="ECO:0000313" key="2">
    <source>
        <dbReference type="Proteomes" id="UP001524502"/>
    </source>
</evidence>
<gene>
    <name evidence="1" type="ORF">NE619_01270</name>
</gene>
<organism evidence="1 2">
    <name type="scientific">Anaerovorax odorimutans</name>
    <dbReference type="NCBI Taxonomy" id="109327"/>
    <lineage>
        <taxon>Bacteria</taxon>
        <taxon>Bacillati</taxon>
        <taxon>Bacillota</taxon>
        <taxon>Clostridia</taxon>
        <taxon>Peptostreptococcales</taxon>
        <taxon>Anaerovoracaceae</taxon>
        <taxon>Anaerovorax</taxon>
    </lineage>
</organism>
<reference evidence="1 2" key="1">
    <citation type="submission" date="2022-06" db="EMBL/GenBank/DDBJ databases">
        <title>Isolation of gut microbiota from human fecal samples.</title>
        <authorList>
            <person name="Pamer E.G."/>
            <person name="Barat B."/>
            <person name="Waligurski E."/>
            <person name="Medina S."/>
            <person name="Paddock L."/>
            <person name="Mostad J."/>
        </authorList>
    </citation>
    <scope>NUCLEOTIDE SEQUENCE [LARGE SCALE GENOMIC DNA]</scope>
    <source>
        <strain evidence="1 2">SL.3.17</strain>
    </source>
</reference>
<name>A0ABT1RJH9_9FIRM</name>
<sequence>MKKVQQNFDSLLHVDKNSNFGNYAPLFAKSYALCNDSAAFETACSTKFHFLRFRTPANPHLCVTSHHFYEKVTAARKAAWIQSSRRRNIVWRIRFAALPRGLFEQYAYFVQHRIHFACIVDTFPRVSASTPVQFCILTEILYPHALVSLKKVQQNFDSLLHVDKNSNFGNHGPLFAKSYALCNDSAAFETACSTKFHFLRFRTPANPHLCVTSHHFYEKVTAARKAAWIQSGRRRNIVWRIRFAALPRGLFQQYAYFVQHRIHFACIVDTFPRVSASTPVQFCILAKILYPHALASLKKVQQNFDSLLHVDKNSNFGNYAPLFSKSYALCNDSAAFETACSTKFHFLRFRAPANPHLCVTSHHFYEKVTAARKVEYA</sequence>
<protein>
    <submittedName>
        <fullName evidence="1">Uncharacterized protein</fullName>
    </submittedName>
</protein>
<dbReference type="RefSeq" id="WP_256130541.1">
    <property type="nucleotide sequence ID" value="NZ_JANFXK010000001.1"/>
</dbReference>
<comment type="caution">
    <text evidence="1">The sequence shown here is derived from an EMBL/GenBank/DDBJ whole genome shotgun (WGS) entry which is preliminary data.</text>
</comment>
<accession>A0ABT1RJH9</accession>
<dbReference type="EMBL" id="JANFXK010000001">
    <property type="protein sequence ID" value="MCQ4635346.1"/>
    <property type="molecule type" value="Genomic_DNA"/>
</dbReference>
<evidence type="ECO:0000313" key="1">
    <source>
        <dbReference type="EMBL" id="MCQ4635346.1"/>
    </source>
</evidence>
<proteinExistence type="predicted"/>
<dbReference type="Proteomes" id="UP001524502">
    <property type="component" value="Unassembled WGS sequence"/>
</dbReference>